<dbReference type="InterPro" id="IPR052719">
    <property type="entry name" value="CvpA-like"/>
</dbReference>
<name>E8V061_TERSS</name>
<protein>
    <submittedName>
        <fullName evidence="6">Colicin V production protein</fullName>
    </submittedName>
</protein>
<comment type="subcellular location">
    <subcellularLocation>
        <location evidence="1">Membrane</location>
        <topology evidence="1">Multi-pass membrane protein</topology>
    </subcellularLocation>
</comment>
<evidence type="ECO:0000256" key="4">
    <source>
        <dbReference type="ARBA" id="ARBA00023136"/>
    </source>
</evidence>
<dbReference type="eggNOG" id="COG1286">
    <property type="taxonomic scope" value="Bacteria"/>
</dbReference>
<dbReference type="EMBL" id="CP002467">
    <property type="protein sequence ID" value="ADV83279.1"/>
    <property type="molecule type" value="Genomic_DNA"/>
</dbReference>
<dbReference type="PANTHER" id="PTHR36926">
    <property type="entry name" value="COLICIN V PRODUCTION PROTEIN"/>
    <property type="match status" value="1"/>
</dbReference>
<dbReference type="GO" id="GO:0016020">
    <property type="term" value="C:membrane"/>
    <property type="evidence" value="ECO:0007669"/>
    <property type="project" value="UniProtKB-SubCell"/>
</dbReference>
<dbReference type="PANTHER" id="PTHR36926:SF1">
    <property type="entry name" value="COLICIN V PRODUCTION PROTEIN"/>
    <property type="match status" value="1"/>
</dbReference>
<dbReference type="InterPro" id="IPR003825">
    <property type="entry name" value="Colicin-V_CvpA"/>
</dbReference>
<dbReference type="AlphaFoldDB" id="E8V061"/>
<proteinExistence type="predicted"/>
<dbReference type="RefSeq" id="WP_013569012.1">
    <property type="nucleotide sequence ID" value="NC_014963.1"/>
</dbReference>
<dbReference type="Pfam" id="PF02674">
    <property type="entry name" value="Colicin_V"/>
    <property type="match status" value="1"/>
</dbReference>
<feature type="transmembrane region" description="Helical" evidence="5">
    <location>
        <begin position="35"/>
        <end position="52"/>
    </location>
</feature>
<keyword evidence="4 5" id="KW-0472">Membrane</keyword>
<reference evidence="6 7" key="1">
    <citation type="journal article" date="2012" name="Stand. Genomic Sci.">
        <title>Complete genome sequence of Terriglobus saanensis type strain SP1PR4(T), an Acidobacteria from tundra soil.</title>
        <authorList>
            <person name="Rawat S.R."/>
            <person name="Mannisto M.K."/>
            <person name="Starovoytov V."/>
            <person name="Goodwin L."/>
            <person name="Nolan M."/>
            <person name="Hauser L."/>
            <person name="Land M."/>
            <person name="Davenport K.W."/>
            <person name="Woyke T."/>
            <person name="Haggblom M.M."/>
        </authorList>
    </citation>
    <scope>NUCLEOTIDE SEQUENCE</scope>
    <source>
        <strain evidence="7">ATCC BAA-1853 / DSM 23119 / SP1PR4</strain>
    </source>
</reference>
<dbReference type="Proteomes" id="UP000006844">
    <property type="component" value="Chromosome"/>
</dbReference>
<organism evidence="6 7">
    <name type="scientific">Terriglobus saanensis (strain ATCC BAA-1853 / DSM 23119 / SP1PR4)</name>
    <dbReference type="NCBI Taxonomy" id="401053"/>
    <lineage>
        <taxon>Bacteria</taxon>
        <taxon>Pseudomonadati</taxon>
        <taxon>Acidobacteriota</taxon>
        <taxon>Terriglobia</taxon>
        <taxon>Terriglobales</taxon>
        <taxon>Acidobacteriaceae</taxon>
        <taxon>Terriglobus</taxon>
    </lineage>
</organism>
<evidence type="ECO:0000256" key="3">
    <source>
        <dbReference type="ARBA" id="ARBA00022989"/>
    </source>
</evidence>
<feature type="transmembrane region" description="Helical" evidence="5">
    <location>
        <begin position="67"/>
        <end position="88"/>
    </location>
</feature>
<gene>
    <name evidence="6" type="ordered locus">AciPR4_2499</name>
</gene>
<sequence length="179" mass="19483">MQTFLHHLNVLDWIFLGALLTSVVMGFLRGLVRSLCSLAGIVVGIVLAGWYAQKLSLPLGRWITPPLAAQVVAFLAISLGTMLLFALAGRIIRGTMQVVGLGFADRCAGALFGLLRGYLVVAATLLPLAGYLPQTDLAKRSFLLPSFLEGAHEISFVLPRNFMDRIAGSLLRLRQENHR</sequence>
<dbReference type="GO" id="GO:0009403">
    <property type="term" value="P:toxin biosynthetic process"/>
    <property type="evidence" value="ECO:0007669"/>
    <property type="project" value="InterPro"/>
</dbReference>
<keyword evidence="3 5" id="KW-1133">Transmembrane helix</keyword>
<evidence type="ECO:0000313" key="7">
    <source>
        <dbReference type="Proteomes" id="UP000006844"/>
    </source>
</evidence>
<dbReference type="HOGENOM" id="CLU_092720_4_1_0"/>
<evidence type="ECO:0000256" key="5">
    <source>
        <dbReference type="SAM" id="Phobius"/>
    </source>
</evidence>
<accession>E8V061</accession>
<feature type="transmembrane region" description="Helical" evidence="5">
    <location>
        <begin position="6"/>
        <end position="28"/>
    </location>
</feature>
<feature type="transmembrane region" description="Helical" evidence="5">
    <location>
        <begin position="109"/>
        <end position="132"/>
    </location>
</feature>
<keyword evidence="2 5" id="KW-0812">Transmembrane</keyword>
<dbReference type="OrthoDB" id="117314at2"/>
<evidence type="ECO:0000313" key="6">
    <source>
        <dbReference type="EMBL" id="ADV83279.1"/>
    </source>
</evidence>
<evidence type="ECO:0000256" key="2">
    <source>
        <dbReference type="ARBA" id="ARBA00022692"/>
    </source>
</evidence>
<keyword evidence="7" id="KW-1185">Reference proteome</keyword>
<evidence type="ECO:0000256" key="1">
    <source>
        <dbReference type="ARBA" id="ARBA00004141"/>
    </source>
</evidence>
<dbReference type="STRING" id="401053.AciPR4_2499"/>
<dbReference type="KEGG" id="tsa:AciPR4_2499"/>